<protein>
    <submittedName>
        <fullName evidence="1">Uncharacterized protein</fullName>
    </submittedName>
</protein>
<name>A0A8S2EU84_9BILA</name>
<dbReference type="EMBL" id="CAJNOK010017091">
    <property type="protein sequence ID" value="CAF1257464.1"/>
    <property type="molecule type" value="Genomic_DNA"/>
</dbReference>
<reference evidence="1" key="1">
    <citation type="submission" date="2021-02" db="EMBL/GenBank/DDBJ databases">
        <authorList>
            <person name="Nowell W R."/>
        </authorList>
    </citation>
    <scope>NUCLEOTIDE SEQUENCE</scope>
</reference>
<proteinExistence type="predicted"/>
<organism evidence="1 3">
    <name type="scientific">Didymodactylos carnosus</name>
    <dbReference type="NCBI Taxonomy" id="1234261"/>
    <lineage>
        <taxon>Eukaryota</taxon>
        <taxon>Metazoa</taxon>
        <taxon>Spiralia</taxon>
        <taxon>Gnathifera</taxon>
        <taxon>Rotifera</taxon>
        <taxon>Eurotatoria</taxon>
        <taxon>Bdelloidea</taxon>
        <taxon>Philodinida</taxon>
        <taxon>Philodinidae</taxon>
        <taxon>Didymodactylos</taxon>
    </lineage>
</organism>
<sequence>MIFPLDSRANLDFNSAVDKVDVASITIQTFDPKLNVPESLRKDCQFIMPLNLPCFIKTDAGSSSSHSRADRQSTFILIRMLCELNIKLEDYLKTFDARGRHLSETKTYRLSNLAIDILNNGIYKVHTDYDNPSS</sequence>
<evidence type="ECO:0000313" key="2">
    <source>
        <dbReference type="EMBL" id="CAF4064274.1"/>
    </source>
</evidence>
<evidence type="ECO:0000313" key="3">
    <source>
        <dbReference type="Proteomes" id="UP000677228"/>
    </source>
</evidence>
<comment type="caution">
    <text evidence="1">The sequence shown here is derived from an EMBL/GenBank/DDBJ whole genome shotgun (WGS) entry which is preliminary data.</text>
</comment>
<dbReference type="Proteomes" id="UP000677228">
    <property type="component" value="Unassembled WGS sequence"/>
</dbReference>
<dbReference type="EMBL" id="CAJOBA010038643">
    <property type="protein sequence ID" value="CAF4064274.1"/>
    <property type="molecule type" value="Genomic_DNA"/>
</dbReference>
<gene>
    <name evidence="1" type="ORF">OVA965_LOCUS26563</name>
    <name evidence="2" type="ORF">TMI583_LOCUS27301</name>
</gene>
<evidence type="ECO:0000313" key="1">
    <source>
        <dbReference type="EMBL" id="CAF1257464.1"/>
    </source>
</evidence>
<accession>A0A8S2EU84</accession>
<dbReference type="Proteomes" id="UP000682733">
    <property type="component" value="Unassembled WGS sequence"/>
</dbReference>
<dbReference type="AlphaFoldDB" id="A0A8S2EU84"/>